<sequence length="322" mass="34327">MANSWITCAKPETAAPKGYDTEAGSQTVWRLQVPVGSSRDIDVLALGQAQAIELLSNDPNVVDNTAFAPRRNGIRWTATVKGLKIGTTLITVGFTPPPGGFEAKYGLPAMPIGAGFGPVILQVQVTRADGTMPGNDLNIPPEGQIDPMACWAACLAWWTRAVPDVTTRTQMSILGASGGVTLRDGSIQLDGIVSFFASQSSLRAERIPAPKLQKYIEARRFPMIIGFASGPLGGHVNVIHAYDEAKATVTVMEPWFPDPAGNAAYEFSMVAGSPMFSAKQGGAPFKFTGKHIVRPLNYYTTKPMNGQFIVAYSSALPGIRAD</sequence>
<name>A0A8J7MNP4_9RHOB</name>
<dbReference type="Proteomes" id="UP000619033">
    <property type="component" value="Unassembled WGS sequence"/>
</dbReference>
<evidence type="ECO:0000313" key="1">
    <source>
        <dbReference type="EMBL" id="MBL4928230.1"/>
    </source>
</evidence>
<keyword evidence="2" id="KW-1185">Reference proteome</keyword>
<reference evidence="1" key="1">
    <citation type="submission" date="2021-01" db="EMBL/GenBank/DDBJ databases">
        <title>Genome seq and assembly of Tabrizicola sp. KVB23.</title>
        <authorList>
            <person name="Chhetri G."/>
        </authorList>
    </citation>
    <scope>NUCLEOTIDE SEQUENCE</scope>
    <source>
        <strain evidence="1">KVB23</strain>
    </source>
</reference>
<proteinExistence type="predicted"/>
<gene>
    <name evidence="1" type="ORF">JI744_08955</name>
</gene>
<dbReference type="AlphaFoldDB" id="A0A8J7MNP4"/>
<dbReference type="EMBL" id="JAESVP010000004">
    <property type="protein sequence ID" value="MBL4928230.1"/>
    <property type="molecule type" value="Genomic_DNA"/>
</dbReference>
<organism evidence="1 2">
    <name type="scientific">Fuscibacter oryzae</name>
    <dbReference type="NCBI Taxonomy" id="2803939"/>
    <lineage>
        <taxon>Bacteria</taxon>
        <taxon>Pseudomonadati</taxon>
        <taxon>Pseudomonadota</taxon>
        <taxon>Alphaproteobacteria</taxon>
        <taxon>Rhodobacterales</taxon>
        <taxon>Paracoccaceae</taxon>
        <taxon>Fuscibacter</taxon>
    </lineage>
</organism>
<protein>
    <submittedName>
        <fullName evidence="1">Uncharacterized protein</fullName>
    </submittedName>
</protein>
<evidence type="ECO:0000313" key="2">
    <source>
        <dbReference type="Proteomes" id="UP000619033"/>
    </source>
</evidence>
<comment type="caution">
    <text evidence="1">The sequence shown here is derived from an EMBL/GenBank/DDBJ whole genome shotgun (WGS) entry which is preliminary data.</text>
</comment>
<accession>A0A8J7MNP4</accession>
<dbReference type="RefSeq" id="WP_202659776.1">
    <property type="nucleotide sequence ID" value="NZ_JAESVP010000004.1"/>
</dbReference>